<evidence type="ECO:0000313" key="1">
    <source>
        <dbReference type="EMBL" id="EFK60146.1"/>
    </source>
</evidence>
<dbReference type="HOGENOM" id="CLU_414413_0_0_10"/>
<keyword evidence="2" id="KW-1185">Reference proteome</keyword>
<comment type="caution">
    <text evidence="1">The sequence shown here is derived from an EMBL/GenBank/DDBJ whole genome shotgun (WGS) entry which is preliminary data.</text>
</comment>
<protein>
    <submittedName>
        <fullName evidence="1">Uncharacterized protein</fullName>
    </submittedName>
</protein>
<dbReference type="Proteomes" id="UP000006258">
    <property type="component" value="Unassembled WGS sequence"/>
</dbReference>
<name>D7VGH1_SPHSI</name>
<dbReference type="eggNOG" id="ENOG5033R66">
    <property type="taxonomic scope" value="Bacteria"/>
</dbReference>
<dbReference type="AlphaFoldDB" id="D7VGH1"/>
<dbReference type="RefSeq" id="WP_003002038.1">
    <property type="nucleotide sequence ID" value="NZ_GL379778.1"/>
</dbReference>
<dbReference type="EMBL" id="ACHA02000001">
    <property type="protein sequence ID" value="EFK60146.1"/>
    <property type="molecule type" value="Genomic_DNA"/>
</dbReference>
<evidence type="ECO:0000313" key="2">
    <source>
        <dbReference type="Proteomes" id="UP000006258"/>
    </source>
</evidence>
<sequence>MEGREILKNDASLLSALENLVEKQMELKEVILSPKDFTPNELLFEKSILKSADSGYLIENISIVAMVFLDKYISKFNFAYTTDFHVTFDFLNSIGRDFKKSGFVNYHRELKKEYWKVAVFDSNKKLATDFNDFISSFQKDKLVREFHSFNEAYNELLPLLDIPNNILYDNTEKLLTLLGSNATYNHNTGRVLIAIKEKCRLEKNFGRTMLNTALEEKKLNDSIISPIVCGTYENEGIDFYNECLKPKESIEDLQSSIFIGLSNVDNIGLTETTLFIELYDKYSANPNLAIAFLKMLFAILRSNNKYENAFIEDCFARISSFTWNKDTAYFLLTELPFMDKYETERLEIVLKIINEEYFDSQIHMHHVSFFAANLKQIESRKQVIRAIALARPFVSISKPFQSFLYDIDRGELEKIIIELLIDNNSSIRAVGYDFFNNITIVDREPFRPNILHLEPIEQYKLWVSLTQSNKEPKYIIPCLVQLFDSTSETVKELFICKLECYSENFGDTLITELENNINHNNPEHLRIIERIRLYKQDFYKNNIEIKYGIKELNPYYTHYKLFRDFGISARESMSKSISKGMEEDSFLKIFSGSTIQLSKGGGFKLSGRKEISKLGLFESSIIFPREYFIFPTKYESEEFKHMHNDWESEEFAEIEKLIENEQ</sequence>
<dbReference type="STRING" id="525373.HMPREF0766_10090"/>
<organism evidence="1 2">
    <name type="scientific">Sphingobacterium spiritivorum ATCC 33861</name>
    <dbReference type="NCBI Taxonomy" id="525373"/>
    <lineage>
        <taxon>Bacteria</taxon>
        <taxon>Pseudomonadati</taxon>
        <taxon>Bacteroidota</taxon>
        <taxon>Sphingobacteriia</taxon>
        <taxon>Sphingobacteriales</taxon>
        <taxon>Sphingobacteriaceae</taxon>
        <taxon>Sphingobacterium</taxon>
    </lineage>
</organism>
<proteinExistence type="predicted"/>
<dbReference type="OrthoDB" id="1252358at2"/>
<gene>
    <name evidence="1" type="ORF">HMPREF0766_10090</name>
</gene>
<reference evidence="1" key="1">
    <citation type="submission" date="2010-07" db="EMBL/GenBank/DDBJ databases">
        <authorList>
            <person name="Muzny D."/>
            <person name="Qin X."/>
            <person name="Buhay C."/>
            <person name="Dugan-Rocha S."/>
            <person name="Ding Y."/>
            <person name="Chen G."/>
            <person name="Hawes A."/>
            <person name="Holder M."/>
            <person name="Jhangiani S."/>
            <person name="Johnson A."/>
            <person name="Khan Z."/>
            <person name="Li Z."/>
            <person name="Liu W."/>
            <person name="Liu X."/>
            <person name="Perez L."/>
            <person name="Shen H."/>
            <person name="Wang Q."/>
            <person name="Watt J."/>
            <person name="Xi L."/>
            <person name="Xin Y."/>
            <person name="Zhou J."/>
            <person name="Deng J."/>
            <person name="Jiang H."/>
            <person name="Liu Y."/>
            <person name="Qu J."/>
            <person name="Song X.-Z."/>
            <person name="Zhang L."/>
            <person name="Villasana D."/>
            <person name="Johnson A."/>
            <person name="Liu J."/>
            <person name="Liyanage D."/>
            <person name="Lorensuhewa L."/>
            <person name="Robinson T."/>
            <person name="Song A."/>
            <person name="Song B.-B."/>
            <person name="Dinh H."/>
            <person name="Thornton R."/>
            <person name="Coyle M."/>
            <person name="Francisco L."/>
            <person name="Jackson L."/>
            <person name="Javaid M."/>
            <person name="Korchina V."/>
            <person name="Kovar C."/>
            <person name="Mata R."/>
            <person name="Mathew T."/>
            <person name="Ngo R."/>
            <person name="Nguyen L."/>
            <person name="Nguyen N."/>
            <person name="Okwuonu G."/>
            <person name="Ongeri F."/>
            <person name="Pham C."/>
            <person name="Simmons D."/>
            <person name="Wilczek-Boney K."/>
            <person name="Hale W."/>
            <person name="Jakkamsetti A."/>
            <person name="Pham P."/>
            <person name="Ruth R."/>
            <person name="San Lucas F."/>
            <person name="Warren J."/>
            <person name="Zhang J."/>
            <person name="Zhao Z."/>
            <person name="Zhou C."/>
            <person name="Zhu D."/>
            <person name="Lee S."/>
            <person name="Bess C."/>
            <person name="Blankenburg K."/>
            <person name="Forbes L."/>
            <person name="Fu Q."/>
            <person name="Gubbala S."/>
            <person name="Hirani K."/>
            <person name="Jayaseelan J.C."/>
            <person name="Lara F."/>
            <person name="Munidasa M."/>
            <person name="Palculict T."/>
            <person name="Patil S."/>
            <person name="Pu L.-L."/>
            <person name="Saada N."/>
            <person name="Tang L."/>
            <person name="Weissenberger G."/>
            <person name="Zhu Y."/>
            <person name="Hemphill L."/>
            <person name="Shang Y."/>
            <person name="Youmans B."/>
            <person name="Ayvaz T."/>
            <person name="Ross M."/>
            <person name="Santibanez J."/>
            <person name="Aqrawi P."/>
            <person name="Gross S."/>
            <person name="Joshi V."/>
            <person name="Fowler G."/>
            <person name="Nazareth L."/>
            <person name="Reid J."/>
            <person name="Worley K."/>
            <person name="Petrosino J."/>
            <person name="Highlander S."/>
            <person name="Gibbs R."/>
        </authorList>
    </citation>
    <scope>NUCLEOTIDE SEQUENCE [LARGE SCALE GENOMIC DNA]</scope>
    <source>
        <strain evidence="1">ATCC 33861</strain>
    </source>
</reference>
<accession>D7VGH1</accession>